<keyword evidence="5" id="KW-0812">Transmembrane</keyword>
<evidence type="ECO:0000256" key="7">
    <source>
        <dbReference type="ARBA" id="ARBA00022989"/>
    </source>
</evidence>
<dbReference type="OrthoDB" id="6346213at2759"/>
<dbReference type="AlphaFoldDB" id="A0A7R9BM53"/>
<evidence type="ECO:0000313" key="12">
    <source>
        <dbReference type="Proteomes" id="UP000678499"/>
    </source>
</evidence>
<comment type="similarity">
    <text evidence="2 10">Belongs to the glycosyltransferase 31 family.</text>
</comment>
<keyword evidence="6" id="KW-0735">Signal-anchor</keyword>
<keyword evidence="3 10" id="KW-0328">Glycosyltransferase</keyword>
<reference evidence="11" key="1">
    <citation type="submission" date="2020-11" db="EMBL/GenBank/DDBJ databases">
        <authorList>
            <person name="Tran Van P."/>
        </authorList>
    </citation>
    <scope>NUCLEOTIDE SEQUENCE</scope>
</reference>
<keyword evidence="12" id="KW-1185">Reference proteome</keyword>
<dbReference type="InterPro" id="IPR002659">
    <property type="entry name" value="Glyco_trans_31"/>
</dbReference>
<dbReference type="EMBL" id="OA882687">
    <property type="protein sequence ID" value="CAD7276556.1"/>
    <property type="molecule type" value="Genomic_DNA"/>
</dbReference>
<gene>
    <name evidence="11" type="ORF">NMOB1V02_LOCUS4312</name>
</gene>
<evidence type="ECO:0000256" key="6">
    <source>
        <dbReference type="ARBA" id="ARBA00022968"/>
    </source>
</evidence>
<proteinExistence type="inferred from homology"/>
<evidence type="ECO:0000256" key="5">
    <source>
        <dbReference type="ARBA" id="ARBA00022692"/>
    </source>
</evidence>
<keyword evidence="4" id="KW-0808">Transferase</keyword>
<dbReference type="GO" id="GO:0000139">
    <property type="term" value="C:Golgi membrane"/>
    <property type="evidence" value="ECO:0007669"/>
    <property type="project" value="UniProtKB-SubCell"/>
</dbReference>
<keyword evidence="9" id="KW-0472">Membrane</keyword>
<dbReference type="GO" id="GO:0006024">
    <property type="term" value="P:glycosaminoglycan biosynthetic process"/>
    <property type="evidence" value="ECO:0007669"/>
    <property type="project" value="TreeGrafter"/>
</dbReference>
<dbReference type="EMBL" id="CAJPEX010000650">
    <property type="protein sequence ID" value="CAG0916708.1"/>
    <property type="molecule type" value="Genomic_DNA"/>
</dbReference>
<dbReference type="Pfam" id="PF01762">
    <property type="entry name" value="Galactosyl_T"/>
    <property type="match status" value="1"/>
</dbReference>
<sequence>MFRVLRRGAVRRNWAPFVIGAVFGALVASVSSPTRDGWLFDWRPSYDLVILITSSVGYTDRRHTIRDTWLTQRPGNVKALFLVGKQRVEPGVLAAADYEGRDHGDDVLMVDTRDDFDSLTAKIVAGFRAVLDKYRTKFVLKVDDDSFVNLPELMKALESKPEQRLYWGYFTGRANVKSGGKYEEGGWFLCD</sequence>
<keyword evidence="7" id="KW-1133">Transmembrane helix</keyword>
<organism evidence="11">
    <name type="scientific">Notodromas monacha</name>
    <dbReference type="NCBI Taxonomy" id="399045"/>
    <lineage>
        <taxon>Eukaryota</taxon>
        <taxon>Metazoa</taxon>
        <taxon>Ecdysozoa</taxon>
        <taxon>Arthropoda</taxon>
        <taxon>Crustacea</taxon>
        <taxon>Oligostraca</taxon>
        <taxon>Ostracoda</taxon>
        <taxon>Podocopa</taxon>
        <taxon>Podocopida</taxon>
        <taxon>Cypridocopina</taxon>
        <taxon>Cypridoidea</taxon>
        <taxon>Cyprididae</taxon>
        <taxon>Notodromas</taxon>
    </lineage>
</organism>
<evidence type="ECO:0000256" key="10">
    <source>
        <dbReference type="RuleBase" id="RU363063"/>
    </source>
</evidence>
<dbReference type="EC" id="2.4.1.-" evidence="10"/>
<dbReference type="GO" id="GO:0047220">
    <property type="term" value="F:galactosylxylosylprotein 3-beta-galactosyltransferase activity"/>
    <property type="evidence" value="ECO:0007669"/>
    <property type="project" value="TreeGrafter"/>
</dbReference>
<dbReference type="PANTHER" id="PTHR11214:SF3">
    <property type="entry name" value="BETA-1,3-GALACTOSYLTRANSFERASE 6"/>
    <property type="match status" value="1"/>
</dbReference>
<evidence type="ECO:0000256" key="4">
    <source>
        <dbReference type="ARBA" id="ARBA00022679"/>
    </source>
</evidence>
<evidence type="ECO:0000256" key="8">
    <source>
        <dbReference type="ARBA" id="ARBA00023034"/>
    </source>
</evidence>
<evidence type="ECO:0000256" key="3">
    <source>
        <dbReference type="ARBA" id="ARBA00022676"/>
    </source>
</evidence>
<dbReference type="PANTHER" id="PTHR11214">
    <property type="entry name" value="BETA-1,3-N-ACETYLGLUCOSAMINYLTRANSFERASE"/>
    <property type="match status" value="1"/>
</dbReference>
<dbReference type="Gene3D" id="3.90.550.50">
    <property type="match status" value="1"/>
</dbReference>
<name>A0A7R9BM53_9CRUS</name>
<feature type="non-terminal residue" evidence="11">
    <location>
        <position position="191"/>
    </location>
</feature>
<evidence type="ECO:0000256" key="9">
    <source>
        <dbReference type="ARBA" id="ARBA00023136"/>
    </source>
</evidence>
<evidence type="ECO:0000256" key="1">
    <source>
        <dbReference type="ARBA" id="ARBA00004323"/>
    </source>
</evidence>
<accession>A0A7R9BM53</accession>
<dbReference type="Proteomes" id="UP000678499">
    <property type="component" value="Unassembled WGS sequence"/>
</dbReference>
<protein>
    <recommendedName>
        <fullName evidence="10">Hexosyltransferase</fullName>
        <ecNumber evidence="10">2.4.1.-</ecNumber>
    </recommendedName>
</protein>
<evidence type="ECO:0000256" key="2">
    <source>
        <dbReference type="ARBA" id="ARBA00008661"/>
    </source>
</evidence>
<dbReference type="GO" id="GO:0006493">
    <property type="term" value="P:protein O-linked glycosylation"/>
    <property type="evidence" value="ECO:0007669"/>
    <property type="project" value="TreeGrafter"/>
</dbReference>
<evidence type="ECO:0000313" key="11">
    <source>
        <dbReference type="EMBL" id="CAD7276556.1"/>
    </source>
</evidence>
<comment type="subcellular location">
    <subcellularLocation>
        <location evidence="1 10">Golgi apparatus membrane</location>
        <topology evidence="1 10">Single-pass type II membrane protein</topology>
    </subcellularLocation>
</comment>
<keyword evidence="8 10" id="KW-0333">Golgi apparatus</keyword>